<gene>
    <name evidence="9" type="ORF">FHX73_115376</name>
</gene>
<evidence type="ECO:0000313" key="10">
    <source>
        <dbReference type="Proteomes" id="UP000317940"/>
    </source>
</evidence>
<feature type="transmembrane region" description="Helical" evidence="8">
    <location>
        <begin position="46"/>
        <end position="64"/>
    </location>
</feature>
<keyword evidence="3 9" id="KW-0808">Transferase</keyword>
<keyword evidence="10" id="KW-1185">Reference proteome</keyword>
<comment type="caution">
    <text evidence="9">The sequence shown here is derived from an EMBL/GenBank/DDBJ whole genome shotgun (WGS) entry which is preliminary data.</text>
</comment>
<evidence type="ECO:0000256" key="5">
    <source>
        <dbReference type="ARBA" id="ARBA00022989"/>
    </source>
</evidence>
<comment type="subcellular location">
    <subcellularLocation>
        <location evidence="1">Membrane</location>
        <topology evidence="1">Multi-pass membrane protein</topology>
    </subcellularLocation>
</comment>
<dbReference type="AlphaFoldDB" id="A0A561UQ43"/>
<feature type="transmembrane region" description="Helical" evidence="8">
    <location>
        <begin position="283"/>
        <end position="307"/>
    </location>
</feature>
<keyword evidence="2 9" id="KW-0328">Glycosyltransferase</keyword>
<evidence type="ECO:0000256" key="7">
    <source>
        <dbReference type="ARBA" id="ARBA00043987"/>
    </source>
</evidence>
<evidence type="ECO:0000256" key="4">
    <source>
        <dbReference type="ARBA" id="ARBA00022692"/>
    </source>
</evidence>
<feature type="transmembrane region" description="Helical" evidence="8">
    <location>
        <begin position="350"/>
        <end position="369"/>
    </location>
</feature>
<reference evidence="9 10" key="1">
    <citation type="submission" date="2019-06" db="EMBL/GenBank/DDBJ databases">
        <title>Sequencing the genomes of 1000 actinobacteria strains.</title>
        <authorList>
            <person name="Klenk H.-P."/>
        </authorList>
    </citation>
    <scope>NUCLEOTIDE SEQUENCE [LARGE SCALE GENOMIC DNA]</scope>
    <source>
        <strain evidence="9 10">DSM 44826</strain>
    </source>
</reference>
<evidence type="ECO:0000256" key="1">
    <source>
        <dbReference type="ARBA" id="ARBA00004141"/>
    </source>
</evidence>
<evidence type="ECO:0000256" key="2">
    <source>
        <dbReference type="ARBA" id="ARBA00022676"/>
    </source>
</evidence>
<evidence type="ECO:0000256" key="6">
    <source>
        <dbReference type="ARBA" id="ARBA00023136"/>
    </source>
</evidence>
<feature type="transmembrane region" description="Helical" evidence="8">
    <location>
        <begin position="166"/>
        <end position="187"/>
    </location>
</feature>
<evidence type="ECO:0000256" key="8">
    <source>
        <dbReference type="SAM" id="Phobius"/>
    </source>
</evidence>
<dbReference type="InterPro" id="IPR049829">
    <property type="entry name" value="MptA/B-like"/>
</dbReference>
<evidence type="ECO:0000256" key="3">
    <source>
        <dbReference type="ARBA" id="ARBA00022679"/>
    </source>
</evidence>
<evidence type="ECO:0000313" key="9">
    <source>
        <dbReference type="EMBL" id="TWG01475.1"/>
    </source>
</evidence>
<dbReference type="Pfam" id="PF26314">
    <property type="entry name" value="MptA_B_family"/>
    <property type="match status" value="1"/>
</dbReference>
<dbReference type="GO" id="GO:0016757">
    <property type="term" value="F:glycosyltransferase activity"/>
    <property type="evidence" value="ECO:0007669"/>
    <property type="project" value="UniProtKB-KW"/>
</dbReference>
<keyword evidence="6 8" id="KW-0472">Membrane</keyword>
<dbReference type="NCBIfam" id="NF038066">
    <property type="entry name" value="MptB"/>
    <property type="match status" value="1"/>
</dbReference>
<feature type="transmembrane region" description="Helical" evidence="8">
    <location>
        <begin position="376"/>
        <end position="393"/>
    </location>
</feature>
<accession>A0A561UQ43</accession>
<dbReference type="GO" id="GO:0016020">
    <property type="term" value="C:membrane"/>
    <property type="evidence" value="ECO:0007669"/>
    <property type="project" value="UniProtKB-SubCell"/>
</dbReference>
<keyword evidence="5 8" id="KW-1133">Transmembrane helix</keyword>
<proteinExistence type="inferred from homology"/>
<name>A0A561UQ43_9ACTN</name>
<sequence length="478" mass="48852">MPNWGASARRCRHLGLVGSLVLALGGLGAGAVPLGRPHAPTRPGIFLAWFGMVLLIAAWLLLGRAVRGAAPPSPRWLLRTLFCWAAPLVLGPPLFSRDVYSYLAQGALVGAGINAYTHGPAVLGGPFDAQVPGLWQHTPAPYGPVFLLLADAVAHLAGHALSAGVLLLRLVALAGLGLLAVVLPRLARACGVPAPAALWLGLLNPLVLFHLVAGAHNDALLLALLVTGLLLRRRPFWAAVLVTLAALVKLPAALGLAAVALLWGERLRGRTGLGRAATAAAALAVAATAVATTAAVTALTGVGYGWVHALAVPVSAGSWSLTSLLGRACGWLLAAFFAPYRAGLGGLAVVAWRWLGLAAAVASVLLLVGRVRRRKIGAVYAVGLALVAVVALGPAIRPWYALWGGVLIAAAAPADGRVRRWAPLVCGLLALIVAPDGFTPGPQAVLLAVGGGVLGALTVLAGMWFRPVRRRQAQAGAA</sequence>
<dbReference type="EMBL" id="VIWT01000001">
    <property type="protein sequence ID" value="TWG01475.1"/>
    <property type="molecule type" value="Genomic_DNA"/>
</dbReference>
<feature type="transmembrane region" description="Helical" evidence="8">
    <location>
        <begin position="238"/>
        <end position="263"/>
    </location>
</feature>
<protein>
    <submittedName>
        <fullName evidence="9">Alpha-1,6-mannosyltransferase/alpha-1, 6-mannosyltransferase</fullName>
    </submittedName>
</protein>
<comment type="similarity">
    <text evidence="7">Belongs to the MptA/B family.</text>
</comment>
<organism evidence="9 10">
    <name type="scientific">Kitasatospora viridis</name>
    <dbReference type="NCBI Taxonomy" id="281105"/>
    <lineage>
        <taxon>Bacteria</taxon>
        <taxon>Bacillati</taxon>
        <taxon>Actinomycetota</taxon>
        <taxon>Actinomycetes</taxon>
        <taxon>Kitasatosporales</taxon>
        <taxon>Streptomycetaceae</taxon>
        <taxon>Kitasatospora</taxon>
    </lineage>
</organism>
<dbReference type="Proteomes" id="UP000317940">
    <property type="component" value="Unassembled WGS sequence"/>
</dbReference>
<dbReference type="RefSeq" id="WP_170305034.1">
    <property type="nucleotide sequence ID" value="NZ_BAAAMZ010000007.1"/>
</dbReference>
<keyword evidence="4 8" id="KW-0812">Transmembrane</keyword>
<feature type="transmembrane region" description="Helical" evidence="8">
    <location>
        <begin position="76"/>
        <end position="95"/>
    </location>
</feature>
<feature type="transmembrane region" description="Helical" evidence="8">
    <location>
        <begin position="444"/>
        <end position="465"/>
    </location>
</feature>